<dbReference type="EMBL" id="JAVYJV010000009">
    <property type="protein sequence ID" value="KAK4363098.1"/>
    <property type="molecule type" value="Genomic_DNA"/>
</dbReference>
<dbReference type="AlphaFoldDB" id="A0AAE1VAW0"/>
<gene>
    <name evidence="2" type="ORF">RND71_018339</name>
</gene>
<protein>
    <submittedName>
        <fullName evidence="2">Uncharacterized protein</fullName>
    </submittedName>
</protein>
<sequence>MRICPCSRDAFSKSLKLCAICLDFHSKCVIPSTFLVSIIVPKTSPQPHFDTENATPSSSPQMTQMKVVMKVLTMSDEKTKQKAIEAAADILGGISHPRSPHTPVRQVYEGGRLR</sequence>
<name>A0AAE1VAW0_9SOLA</name>
<evidence type="ECO:0000256" key="1">
    <source>
        <dbReference type="SAM" id="MobiDB-lite"/>
    </source>
</evidence>
<evidence type="ECO:0000313" key="3">
    <source>
        <dbReference type="Proteomes" id="UP001291623"/>
    </source>
</evidence>
<dbReference type="Proteomes" id="UP001291623">
    <property type="component" value="Unassembled WGS sequence"/>
</dbReference>
<evidence type="ECO:0000313" key="2">
    <source>
        <dbReference type="EMBL" id="KAK4363098.1"/>
    </source>
</evidence>
<organism evidence="2 3">
    <name type="scientific">Anisodus tanguticus</name>
    <dbReference type="NCBI Taxonomy" id="243964"/>
    <lineage>
        <taxon>Eukaryota</taxon>
        <taxon>Viridiplantae</taxon>
        <taxon>Streptophyta</taxon>
        <taxon>Embryophyta</taxon>
        <taxon>Tracheophyta</taxon>
        <taxon>Spermatophyta</taxon>
        <taxon>Magnoliopsida</taxon>
        <taxon>eudicotyledons</taxon>
        <taxon>Gunneridae</taxon>
        <taxon>Pentapetalae</taxon>
        <taxon>asterids</taxon>
        <taxon>lamiids</taxon>
        <taxon>Solanales</taxon>
        <taxon>Solanaceae</taxon>
        <taxon>Solanoideae</taxon>
        <taxon>Hyoscyameae</taxon>
        <taxon>Anisodus</taxon>
    </lineage>
</organism>
<accession>A0AAE1VAW0</accession>
<feature type="region of interest" description="Disordered" evidence="1">
    <location>
        <begin position="94"/>
        <end position="114"/>
    </location>
</feature>
<comment type="caution">
    <text evidence="2">The sequence shown here is derived from an EMBL/GenBank/DDBJ whole genome shotgun (WGS) entry which is preliminary data.</text>
</comment>
<keyword evidence="3" id="KW-1185">Reference proteome</keyword>
<proteinExistence type="predicted"/>
<reference evidence="2" key="1">
    <citation type="submission" date="2023-12" db="EMBL/GenBank/DDBJ databases">
        <title>Genome assembly of Anisodus tanguticus.</title>
        <authorList>
            <person name="Wang Y.-J."/>
        </authorList>
    </citation>
    <scope>NUCLEOTIDE SEQUENCE</scope>
    <source>
        <strain evidence="2">KB-2021</strain>
        <tissue evidence="2">Leaf</tissue>
    </source>
</reference>